<feature type="modified residue" description="N6-carboxylysine" evidence="2">
    <location>
        <position position="241"/>
    </location>
</feature>
<feature type="binding site" evidence="2">
    <location>
        <position position="207"/>
    </location>
    <ligand>
        <name>UDP-N-acetyl-alpha-D-muramoyl-L-alanyl-D-glutamate</name>
        <dbReference type="ChEBI" id="CHEBI:83900"/>
    </ligand>
</feature>
<feature type="domain" description="Mur ligase central" evidence="5">
    <location>
        <begin position="128"/>
        <end position="299"/>
    </location>
</feature>
<keyword evidence="2" id="KW-0547">Nucleotide-binding</keyword>
<evidence type="ECO:0000313" key="6">
    <source>
        <dbReference type="EMBL" id="CUS03849.2"/>
    </source>
</evidence>
<dbReference type="Pfam" id="PF02875">
    <property type="entry name" value="Mur_ligase_C"/>
    <property type="match status" value="1"/>
</dbReference>
<keyword evidence="2" id="KW-0460">Magnesium</keyword>
<dbReference type="RefSeq" id="WP_095043282.1">
    <property type="nucleotide sequence ID" value="NZ_LN890655.1"/>
</dbReference>
<dbReference type="GO" id="GO:0051301">
    <property type="term" value="P:cell division"/>
    <property type="evidence" value="ECO:0007669"/>
    <property type="project" value="UniProtKB-KW"/>
</dbReference>
<dbReference type="AlphaFoldDB" id="A0A160T3F1"/>
<dbReference type="Gene3D" id="3.90.190.20">
    <property type="entry name" value="Mur ligase, C-terminal domain"/>
    <property type="match status" value="1"/>
</dbReference>
<dbReference type="GO" id="GO:0016881">
    <property type="term" value="F:acid-amino acid ligase activity"/>
    <property type="evidence" value="ECO:0007669"/>
    <property type="project" value="UniProtKB-UniRule"/>
</dbReference>
<dbReference type="EC" id="6.3.2.-" evidence="2"/>
<dbReference type="InterPro" id="IPR036615">
    <property type="entry name" value="Mur_ligase_C_dom_sf"/>
</dbReference>
<feature type="region of interest" description="Disordered" evidence="3">
    <location>
        <begin position="323"/>
        <end position="355"/>
    </location>
</feature>
<dbReference type="InterPro" id="IPR035911">
    <property type="entry name" value="MurE/MurF_N"/>
</dbReference>
<sequence length="637" mass="66964">MMSDMPQLLKDLLAAWAAAVGDTNHPQPPPYDGPDVTITGFTEKTSEVEPGMAFVARVRTGSDGHPYIAQAIARGASLILAQRPAAALGLSVPAGVAYLTVPDTAEALAWLSAAWEGFPSRQLVVIGITGTDGKTTTANILFNVLRAAGIRAGLLSTIKAVIGDTEEPLALHVTTPESPVVQRYLRRMVDAGLTHCVLETTSHALAQQRVAAVDFDLAVITNITHEHLDYHGSYEAYFAAKRQLFAYLLEDMIHVPSGNAAKIALRRAAVLNQDDRSFGPLAEFLAGRAVEVVAYGLGERGGLSGGLKPTAGTQSALKRTERAASDSGTGFNRVLHGSRGFEPAAEGEGGIPSRPTTMATDIAYGAETTAFMLHVGGVSLPVNAPLPGAFNVHNMLAASAAASALGVAPEAIRAGLEGVPALSGRMERIDRGQPFLVVVDFAHTPNALARAIEAARGMIEEQGGGGAGAQGRKEITNYELGMTNEERSSPATRHAPPATPRVLAVFGSAGKRDVAKRRLMAEVAARAADLTVLTAEDPRTESLDDILATMADAARAAGGVEGETFWRVPDRGRAIYFALTLARPGDIMLLCGKGHEQSMAFGTVEYPWDDRRAAGAALEAFLAGREMVDLGLPTFNT</sequence>
<evidence type="ECO:0000313" key="7">
    <source>
        <dbReference type="Proteomes" id="UP000215027"/>
    </source>
</evidence>
<organism evidence="6 7">
    <name type="scientific">Candidatus Promineifilum breve</name>
    <dbReference type="NCBI Taxonomy" id="1806508"/>
    <lineage>
        <taxon>Bacteria</taxon>
        <taxon>Bacillati</taxon>
        <taxon>Chloroflexota</taxon>
        <taxon>Ardenticatenia</taxon>
        <taxon>Candidatus Promineifilales</taxon>
        <taxon>Candidatus Promineifilaceae</taxon>
        <taxon>Candidatus Promineifilum</taxon>
    </lineage>
</organism>
<keyword evidence="2" id="KW-0067">ATP-binding</keyword>
<accession>A0A160T3F1</accession>
<dbReference type="InterPro" id="IPR005761">
    <property type="entry name" value="UDP-N-AcMur-Glu-dNH2Pim_ligase"/>
</dbReference>
<name>A0A160T3F1_9CHLR</name>
<dbReference type="UniPathway" id="UPA00219"/>
<evidence type="ECO:0000259" key="4">
    <source>
        <dbReference type="Pfam" id="PF02875"/>
    </source>
</evidence>
<comment type="similarity">
    <text evidence="1 2">Belongs to the MurCDEF family. MurE subfamily.</text>
</comment>
<dbReference type="GO" id="GO:0005737">
    <property type="term" value="C:cytoplasm"/>
    <property type="evidence" value="ECO:0007669"/>
    <property type="project" value="UniProtKB-SubCell"/>
</dbReference>
<keyword evidence="2" id="KW-0963">Cytoplasm</keyword>
<evidence type="ECO:0000259" key="5">
    <source>
        <dbReference type="Pfam" id="PF08245"/>
    </source>
</evidence>
<comment type="PTM">
    <text evidence="2">Carboxylation is probably crucial for Mg(2+) binding and, consequently, for the gamma-phosphate positioning of ATP.</text>
</comment>
<dbReference type="InterPro" id="IPR036565">
    <property type="entry name" value="Mur-like_cat_sf"/>
</dbReference>
<protein>
    <recommendedName>
        <fullName evidence="2">UDP-N-acetylmuramyl-tripeptide synthetase</fullName>
        <ecNumber evidence="2">6.3.2.-</ecNumber>
    </recommendedName>
    <alternativeName>
        <fullName evidence="2">UDP-MurNAc-tripeptide synthetase</fullName>
    </alternativeName>
</protein>
<comment type="cofactor">
    <cofactor evidence="2">
        <name>Mg(2+)</name>
        <dbReference type="ChEBI" id="CHEBI:18420"/>
    </cofactor>
</comment>
<dbReference type="GO" id="GO:0071555">
    <property type="term" value="P:cell wall organization"/>
    <property type="evidence" value="ECO:0007669"/>
    <property type="project" value="UniProtKB-KW"/>
</dbReference>
<dbReference type="Gene3D" id="3.40.1390.10">
    <property type="entry name" value="MurE/MurF, N-terminal domain"/>
    <property type="match status" value="1"/>
</dbReference>
<dbReference type="SUPFAM" id="SSF53623">
    <property type="entry name" value="MurD-like peptide ligases, catalytic domain"/>
    <property type="match status" value="1"/>
</dbReference>
<keyword evidence="7" id="KW-1185">Reference proteome</keyword>
<keyword evidence="2" id="KW-0132">Cell division</keyword>
<comment type="subcellular location">
    <subcellularLocation>
        <location evidence="2">Cytoplasm</location>
    </subcellularLocation>
</comment>
<dbReference type="GO" id="GO:0005524">
    <property type="term" value="F:ATP binding"/>
    <property type="evidence" value="ECO:0007669"/>
    <property type="project" value="UniProtKB-UniRule"/>
</dbReference>
<dbReference type="OrthoDB" id="9800958at2"/>
<dbReference type="EMBL" id="LN890655">
    <property type="protein sequence ID" value="CUS03849.2"/>
    <property type="molecule type" value="Genomic_DNA"/>
</dbReference>
<dbReference type="InterPro" id="IPR004101">
    <property type="entry name" value="Mur_ligase_C"/>
</dbReference>
<dbReference type="Gene3D" id="3.40.1190.10">
    <property type="entry name" value="Mur-like, catalytic domain"/>
    <property type="match status" value="1"/>
</dbReference>
<dbReference type="SUPFAM" id="SSF53244">
    <property type="entry name" value="MurD-like peptide ligases, peptide-binding domain"/>
    <property type="match status" value="2"/>
</dbReference>
<keyword evidence="2" id="KW-0573">Peptidoglycan synthesis</keyword>
<comment type="caution">
    <text evidence="2">Lacks conserved residue(s) required for the propagation of feature annotation.</text>
</comment>
<comment type="pathway">
    <text evidence="2">Cell wall biogenesis; peptidoglycan biosynthesis.</text>
</comment>
<evidence type="ECO:0000256" key="1">
    <source>
        <dbReference type="ARBA" id="ARBA00005898"/>
    </source>
</evidence>
<keyword evidence="2" id="KW-0131">Cell cycle</keyword>
<keyword evidence="2" id="KW-0133">Cell shape</keyword>
<dbReference type="KEGG" id="pbf:CFX0092_A1971"/>
<feature type="binding site" evidence="2">
    <location>
        <position position="209"/>
    </location>
    <ligand>
        <name>UDP-N-acetyl-alpha-D-muramoyl-L-alanyl-D-glutamate</name>
        <dbReference type="ChEBI" id="CHEBI:83900"/>
    </ligand>
</feature>
<dbReference type="GO" id="GO:0009252">
    <property type="term" value="P:peptidoglycan biosynthetic process"/>
    <property type="evidence" value="ECO:0007669"/>
    <property type="project" value="UniProtKB-UniRule"/>
</dbReference>
<evidence type="ECO:0000256" key="2">
    <source>
        <dbReference type="HAMAP-Rule" id="MF_00208"/>
    </source>
</evidence>
<reference evidence="6" key="1">
    <citation type="submission" date="2016-01" db="EMBL/GenBank/DDBJ databases">
        <authorList>
            <person name="Mcilroy J.S."/>
            <person name="Karst M S."/>
            <person name="Albertsen M."/>
        </authorList>
    </citation>
    <scope>NUCLEOTIDE SEQUENCE</scope>
    <source>
        <strain evidence="6">Cfx-K</strain>
    </source>
</reference>
<keyword evidence="2" id="KW-0961">Cell wall biogenesis/degradation</keyword>
<evidence type="ECO:0000256" key="3">
    <source>
        <dbReference type="SAM" id="MobiDB-lite"/>
    </source>
</evidence>
<feature type="binding site" evidence="2">
    <location>
        <position position="45"/>
    </location>
    <ligand>
        <name>UDP-N-acetyl-alpha-D-muramoyl-L-alanyl-D-glutamate</name>
        <dbReference type="ChEBI" id="CHEBI:83900"/>
    </ligand>
</feature>
<dbReference type="Pfam" id="PF08245">
    <property type="entry name" value="Mur_ligase_M"/>
    <property type="match status" value="1"/>
</dbReference>
<feature type="binding site" evidence="2">
    <location>
        <begin position="174"/>
        <end position="175"/>
    </location>
    <ligand>
        <name>UDP-N-acetyl-alpha-D-muramoyl-L-alanyl-D-glutamate</name>
        <dbReference type="ChEBI" id="CHEBI:83900"/>
    </ligand>
</feature>
<dbReference type="PANTHER" id="PTHR23135:SF4">
    <property type="entry name" value="UDP-N-ACETYLMURAMOYL-L-ALANYL-D-GLUTAMATE--2,6-DIAMINOPIMELATE LIGASE MURE HOMOLOG, CHLOROPLASTIC"/>
    <property type="match status" value="1"/>
</dbReference>
<comment type="function">
    <text evidence="2">Catalyzes the addition of an amino acid to the nucleotide precursor UDP-N-acetylmuramoyl-L-alanyl-D-glutamate (UMAG) in the biosynthesis of bacterial cell-wall peptidoglycan.</text>
</comment>
<feature type="binding site" evidence="2">
    <location>
        <position position="201"/>
    </location>
    <ligand>
        <name>UDP-N-acetyl-alpha-D-muramoyl-L-alanyl-D-glutamate</name>
        <dbReference type="ChEBI" id="CHEBI:83900"/>
    </ligand>
</feature>
<dbReference type="PANTHER" id="PTHR23135">
    <property type="entry name" value="MUR LIGASE FAMILY MEMBER"/>
    <property type="match status" value="1"/>
</dbReference>
<dbReference type="GO" id="GO:0000287">
    <property type="term" value="F:magnesium ion binding"/>
    <property type="evidence" value="ECO:0007669"/>
    <property type="project" value="UniProtKB-UniRule"/>
</dbReference>
<dbReference type="HAMAP" id="MF_00208">
    <property type="entry name" value="MurE"/>
    <property type="match status" value="1"/>
</dbReference>
<feature type="binding site" evidence="2">
    <location>
        <begin position="130"/>
        <end position="136"/>
    </location>
    <ligand>
        <name>ATP</name>
        <dbReference type="ChEBI" id="CHEBI:30616"/>
    </ligand>
</feature>
<keyword evidence="2 6" id="KW-0436">Ligase</keyword>
<dbReference type="Proteomes" id="UP000215027">
    <property type="component" value="Chromosome I"/>
</dbReference>
<dbReference type="SUPFAM" id="SSF63418">
    <property type="entry name" value="MurE/MurF N-terminal domain"/>
    <property type="match status" value="1"/>
</dbReference>
<feature type="domain" description="Mur ligase C-terminal" evidence="4">
    <location>
        <begin position="497"/>
        <end position="594"/>
    </location>
</feature>
<dbReference type="GO" id="GO:0008360">
    <property type="term" value="P:regulation of cell shape"/>
    <property type="evidence" value="ECO:0007669"/>
    <property type="project" value="UniProtKB-KW"/>
</dbReference>
<dbReference type="InterPro" id="IPR013221">
    <property type="entry name" value="Mur_ligase_cen"/>
</dbReference>
<proteinExistence type="inferred from homology"/>
<gene>
    <name evidence="2" type="primary">murE</name>
    <name evidence="6" type="ORF">CFX0092_A1971</name>
</gene>